<name>A0A5C1DIC3_9NEIS</name>
<reference evidence="1 2" key="1">
    <citation type="submission" date="2019-08" db="EMBL/GenBank/DDBJ databases">
        <title>Chromobacterium paludis, a novel bacterium isolated from a Maryland marsh pond.</title>
        <authorList>
            <person name="Blackburn M.B."/>
            <person name="Gundersen-Rindal D.E."/>
        </authorList>
    </citation>
    <scope>NUCLEOTIDE SEQUENCE [LARGE SCALE GENOMIC DNA]</scope>
    <source>
        <strain evidence="2">IIBBL 257-1</strain>
    </source>
</reference>
<sequence length="314" mass="35146">MHYLAFYNIRIKEIQTGKYLNLDSYSPGKDVIKDLHQYAKSKLNSPQNHMKKSTAGFLSYNVTEYKSSKLALKERYTYGILETGESGKASRLLDTTKVGTASDPVAYNKKVADAMMQPFTFLLYAPANLNRGVLCLQKNGTAGIKGYFLDTYINHFKQSNPGLDMELSRISPAKAMEHILKSGLVKNFRFIRKDVPSDITDRLKKYDADAEPEEMELIIKAKRFGSLLGSGVLSRLLKHNAPDFKSIVEFPDVEFDTIKVDVQIGSKTRKIDLGKLGSIITNVDISDEVKYDSTGYPISDTVRDIAIDIATSMV</sequence>
<dbReference type="EMBL" id="CP043473">
    <property type="protein sequence ID" value="QEL56460.1"/>
    <property type="molecule type" value="Genomic_DNA"/>
</dbReference>
<dbReference type="Proteomes" id="UP000322079">
    <property type="component" value="Chromosome"/>
</dbReference>
<dbReference type="AlphaFoldDB" id="A0A5C1DIC3"/>
<accession>A0A5C1DIC3</accession>
<organism evidence="1 2">
    <name type="scientific">Chromobacterium paludis</name>
    <dbReference type="NCBI Taxonomy" id="2605945"/>
    <lineage>
        <taxon>Bacteria</taxon>
        <taxon>Pseudomonadati</taxon>
        <taxon>Pseudomonadota</taxon>
        <taxon>Betaproteobacteria</taxon>
        <taxon>Neisseriales</taxon>
        <taxon>Chromobacteriaceae</taxon>
        <taxon>Chromobacterium</taxon>
    </lineage>
</organism>
<evidence type="ECO:0000313" key="2">
    <source>
        <dbReference type="Proteomes" id="UP000322079"/>
    </source>
</evidence>
<dbReference type="RefSeq" id="WP_149297174.1">
    <property type="nucleotide sequence ID" value="NZ_CP043473.1"/>
</dbReference>
<dbReference type="KEGG" id="chrm:FYK34_13260"/>
<evidence type="ECO:0000313" key="1">
    <source>
        <dbReference type="EMBL" id="QEL56460.1"/>
    </source>
</evidence>
<keyword evidence="2" id="KW-1185">Reference proteome</keyword>
<gene>
    <name evidence="1" type="ORF">FYK34_13260</name>
</gene>
<proteinExistence type="predicted"/>
<protein>
    <submittedName>
        <fullName evidence="1">Uncharacterized protein</fullName>
    </submittedName>
</protein>